<keyword evidence="2" id="KW-1185">Reference proteome</keyword>
<proteinExistence type="predicted"/>
<comment type="caution">
    <text evidence="1">The sequence shown here is derived from an EMBL/GenBank/DDBJ whole genome shotgun (WGS) entry which is preliminary data.</text>
</comment>
<dbReference type="AlphaFoldDB" id="A0A0P7GB51"/>
<evidence type="ECO:0000313" key="1">
    <source>
        <dbReference type="EMBL" id="KPN30784.1"/>
    </source>
</evidence>
<dbReference type="OrthoDB" id="346404at2157"/>
<name>A0A0P7GB51_9EURY</name>
<protein>
    <submittedName>
        <fullName evidence="1">Uncharacterized protein</fullName>
    </submittedName>
</protein>
<dbReference type="RefSeq" id="WP_054583641.1">
    <property type="nucleotide sequence ID" value="NZ_LGUC01000001.1"/>
</dbReference>
<accession>A0A0P7GB51</accession>
<reference evidence="2" key="1">
    <citation type="submission" date="2013-11" db="EMBL/GenBank/DDBJ databases">
        <authorList>
            <person name="Hoang H.T."/>
            <person name="Killian M.L."/>
            <person name="Madson D.M."/>
            <person name="Arruda P.H.E."/>
            <person name="Sun D."/>
            <person name="Schwartz K.J."/>
            <person name="Yoon K."/>
        </authorList>
    </citation>
    <scope>NUCLEOTIDE SEQUENCE [LARGE SCALE GENOMIC DNA]</scope>
    <source>
        <strain evidence="2">CDK2</strain>
    </source>
</reference>
<gene>
    <name evidence="1" type="ORF">SY89_01524</name>
</gene>
<dbReference type="EMBL" id="LGUC01000001">
    <property type="protein sequence ID" value="KPN30784.1"/>
    <property type="molecule type" value="Genomic_DNA"/>
</dbReference>
<organism evidence="1 2">
    <name type="scientific">Halolamina pelagica</name>
    <dbReference type="NCBI Taxonomy" id="699431"/>
    <lineage>
        <taxon>Archaea</taxon>
        <taxon>Methanobacteriati</taxon>
        <taxon>Methanobacteriota</taxon>
        <taxon>Stenosarchaea group</taxon>
        <taxon>Halobacteria</taxon>
        <taxon>Halobacteriales</taxon>
        <taxon>Haloferacaceae</taxon>
    </lineage>
</organism>
<sequence>MTAFNFDPGSDIYVDTTEDNVTIRFDGDTFGLNPTTDGFAVTNDWNNRHFTLAFEENSILYHVVREDEDDRESGKRGMPPEEFAAELYGYFRALAPAVPEEQLNLDFVGSADVDEMQAYLEEHDVVHDTDAGLRVDRDSRNELEELLNSDPRTLGELYQRVLEPVPFEEATDPESGENIFLYPTATAIWVLFMFPDEYVGVTTAREALAFADKAGGSQMMDHVLRTLADG</sequence>
<dbReference type="Proteomes" id="UP000050535">
    <property type="component" value="Unassembled WGS sequence"/>
</dbReference>
<evidence type="ECO:0000313" key="2">
    <source>
        <dbReference type="Proteomes" id="UP000050535"/>
    </source>
</evidence>